<evidence type="ECO:0000259" key="10">
    <source>
        <dbReference type="PROSITE" id="PS51007"/>
    </source>
</evidence>
<dbReference type="Pfam" id="PF07624">
    <property type="entry name" value="PSD2"/>
    <property type="match status" value="1"/>
</dbReference>
<dbReference type="InterPro" id="IPR011478">
    <property type="entry name" value="DUF1585"/>
</dbReference>
<reference evidence="12" key="1">
    <citation type="journal article" date="2023" name="Int. J. Mol. Sci.">
        <title>Metagenomics Revealed a New Genus 'Candidatus Thiocaldithrix dubininis' gen. nov., sp. nov. and a New Species 'Candidatus Thiothrix putei' sp. nov. in the Family Thiotrichaceae, Some Members of Which Have Traits of Both Na+- and H+-Motive Energetics.</title>
        <authorList>
            <person name="Ravin N.V."/>
            <person name="Muntyan M.S."/>
            <person name="Smolyakov D.D."/>
            <person name="Rudenko T.S."/>
            <person name="Beletsky A.V."/>
            <person name="Mardanov A.V."/>
            <person name="Grabovich M.Y."/>
        </authorList>
    </citation>
    <scope>NUCLEOTIDE SEQUENCE</scope>
    <source>
        <strain evidence="12">GKL-01</strain>
    </source>
</reference>
<dbReference type="InterPro" id="IPR008965">
    <property type="entry name" value="CBM2/CBM3_carb-bd_dom_sf"/>
</dbReference>
<accession>A0AA95KJV5</accession>
<evidence type="ECO:0000313" key="12">
    <source>
        <dbReference type="EMBL" id="WGZ92340.1"/>
    </source>
</evidence>
<dbReference type="InterPro" id="IPR013042">
    <property type="entry name" value="DUF1592"/>
</dbReference>
<keyword evidence="3 7" id="KW-0479">Metal-binding</keyword>
<dbReference type="Pfam" id="PF13442">
    <property type="entry name" value="Cytochrome_CBB3"/>
    <property type="match status" value="1"/>
</dbReference>
<evidence type="ECO:0000259" key="9">
    <source>
        <dbReference type="PROSITE" id="PS50853"/>
    </source>
</evidence>
<evidence type="ECO:0000256" key="3">
    <source>
        <dbReference type="ARBA" id="ARBA00022723"/>
    </source>
</evidence>
<evidence type="ECO:0000256" key="5">
    <source>
        <dbReference type="ARBA" id="ARBA00023004"/>
    </source>
</evidence>
<feature type="region of interest" description="Disordered" evidence="8">
    <location>
        <begin position="650"/>
        <end position="679"/>
    </location>
</feature>
<evidence type="ECO:0000256" key="7">
    <source>
        <dbReference type="PROSITE-ProRule" id="PRU00433"/>
    </source>
</evidence>
<dbReference type="SUPFAM" id="SSF49265">
    <property type="entry name" value="Fibronectin type III"/>
    <property type="match status" value="1"/>
</dbReference>
<name>A0AA95KJV5_9GAMM</name>
<keyword evidence="6" id="KW-0119">Carbohydrate metabolism</keyword>
<dbReference type="GO" id="GO:0009055">
    <property type="term" value="F:electron transfer activity"/>
    <property type="evidence" value="ECO:0007669"/>
    <property type="project" value="InterPro"/>
</dbReference>
<dbReference type="SUPFAM" id="SSF49384">
    <property type="entry name" value="Carbohydrate-binding domain"/>
    <property type="match status" value="3"/>
</dbReference>
<feature type="domain" description="CBM2" evidence="11">
    <location>
        <begin position="263"/>
        <end position="372"/>
    </location>
</feature>
<dbReference type="InterPro" id="IPR050597">
    <property type="entry name" value="Cytochrome_c_Oxidase_Subunit"/>
</dbReference>
<keyword evidence="2 7" id="KW-0349">Heme</keyword>
<dbReference type="InterPro" id="IPR013036">
    <property type="entry name" value="DUF1587"/>
</dbReference>
<dbReference type="SMART" id="SM00060">
    <property type="entry name" value="FN3"/>
    <property type="match status" value="2"/>
</dbReference>
<sequence>MISMLPHGLACALAKRSYIQFLIYALLSIGLASFHTEAMAANSCKVSYSIASQWNNGFTANVTLTNTGDPWSSWQATWTMPNQQQITGLWNGAHSQTANAVTVKNLSWNASVSKNANVQFGFNGSHTGVNALPSNVSVNGVLCEGNAPAPKPAVVACDVSYSVTNTWDTGFTADVKIKNTGDALSNWTVTWDMPNEQKITGFWNGQYQQTNNKITVAPADWNRTIAAASQLQFGFNASHIGLNNAPGNISVNGVKCTGQVDPPPPPPPACSVKYLIQNQWDNGFTGTVEIKNTGAAWNGWQTTWTMPTEQKVTQGWNGQFTQTDDKVLVKNLDYNKIIALNGSIAFGFNASHTGLNLIPIDVAVNGTRCTGQAESLVYPPKAPSNLVLKLVDNTYVDLTWTDNSKNETKFVLERRANNGSWLNLANLDSNSTTYRDSSLVIATAYDYRLKAINDAGASAYTEIVSGKRQDRTDIRAAMLVNNCATCHGTDGYSSGSSIPSIAGLNKTYLVRTMQAYRSGTRASSVMARIAKGYTDTQIERMADYLAKLPYKAATQSTIPALVARGKAVHETNCAFCHTGTGNDATLTRTLLDGQWATYLHATLEDYYLGRSSNVPTEMAHQLTDLKAQQGEDILWALAQYYAADATAKAGGTSNNGGNNNSGNIIDGNTNTNVSPSAPSNFSATVVDNSKVNLNWQDNSANETGFKVERRLSNSSDADWSLLAEVASNLKTYTDSSVAMGQSYDYRVSAFNAAGTSTSSSASASLQTTLIYGQSQYQRQGCASCHGADGKGGFTNLPLTKYSSSQLAELSKLIHDTMPPGNLGACSNSCATAIAQYIIDNLVPNANGANNNTNQTCADMPPAATRSLRLLTRQEYQNTVNDLLGLQLDLLHKLPEENRVDGFDNNVEQNQITSLRLEAYMTQAEQLASQAVLQSWEKILPCTQQDAACGRQFVQSFGKRAFRRPLTTTEVDQYASAFSGTTAGVTFKDAVETAVMRFLMSPNFLYRSELGELQADGTYKLSPYEVASSLSYLFWGSMPDDALFQAAAQNALDTPQQRITQASRLLAAARSRQQVGNFVGQWLLKTNPYFLPAKDSSVYPAYTDAVRMAMSQELINFFNFVAFDSTQGFRELYAADYVLANKTLADFYNISGVMDNNFVKAPVTDGSRHGVLTLGAVLARYANSNESHPFKRGRFFFERVLCHDLPEPANMGVVQAPDPDPNMTTRERFVFHSNSGTSCFSCHQYLDGPGFNFENYDGSGQFRLTENGSLIDAAGILRGLETYTPSEQQPVSNLSQLSNIVADSPTAARCLGKQYYRYATGRRETTADSCALNSYLDTYEASGYNLQTLLLSIVNTPNFTLRRAQ</sequence>
<dbReference type="SMART" id="SM00637">
    <property type="entry name" value="CBD_II"/>
    <property type="match status" value="3"/>
</dbReference>
<dbReference type="CDD" id="cd00063">
    <property type="entry name" value="FN3"/>
    <property type="match status" value="2"/>
</dbReference>
<evidence type="ECO:0000256" key="6">
    <source>
        <dbReference type="ARBA" id="ARBA00023277"/>
    </source>
</evidence>
<dbReference type="PROSITE" id="PS51007">
    <property type="entry name" value="CYTC"/>
    <property type="match status" value="3"/>
</dbReference>
<organism evidence="12">
    <name type="scientific">Candidatus Thiocaldithrix dubininis</name>
    <dbReference type="NCBI Taxonomy" id="3080823"/>
    <lineage>
        <taxon>Bacteria</taxon>
        <taxon>Pseudomonadati</taxon>
        <taxon>Pseudomonadota</taxon>
        <taxon>Gammaproteobacteria</taxon>
        <taxon>Thiotrichales</taxon>
        <taxon>Thiotrichaceae</taxon>
        <taxon>Candidatus Thiocaldithrix</taxon>
    </lineage>
</organism>
<dbReference type="GO" id="GO:0020037">
    <property type="term" value="F:heme binding"/>
    <property type="evidence" value="ECO:0007669"/>
    <property type="project" value="InterPro"/>
</dbReference>
<feature type="domain" description="Cytochrome c" evidence="10">
    <location>
        <begin position="767"/>
        <end position="886"/>
    </location>
</feature>
<dbReference type="Pfam" id="PF07631">
    <property type="entry name" value="PSD4"/>
    <property type="match status" value="1"/>
</dbReference>
<dbReference type="Proteomes" id="UP001300672">
    <property type="component" value="Chromosome"/>
</dbReference>
<dbReference type="InterPro" id="IPR036909">
    <property type="entry name" value="Cyt_c-like_dom_sf"/>
</dbReference>
<dbReference type="Pfam" id="PF07637">
    <property type="entry name" value="PSD5"/>
    <property type="match status" value="1"/>
</dbReference>
<dbReference type="InterPro" id="IPR009056">
    <property type="entry name" value="Cyt_c-like_dom"/>
</dbReference>
<dbReference type="Gene3D" id="2.60.40.290">
    <property type="match status" value="3"/>
</dbReference>
<evidence type="ECO:0000256" key="2">
    <source>
        <dbReference type="ARBA" id="ARBA00022617"/>
    </source>
</evidence>
<feature type="compositionally biased region" description="Low complexity" evidence="8">
    <location>
        <begin position="650"/>
        <end position="672"/>
    </location>
</feature>
<dbReference type="InterPro" id="IPR012291">
    <property type="entry name" value="CBM2_carb-bd_dom_sf"/>
</dbReference>
<dbReference type="EMBL" id="CP124755">
    <property type="protein sequence ID" value="WGZ92340.1"/>
    <property type="molecule type" value="Genomic_DNA"/>
</dbReference>
<feature type="domain" description="CBM2" evidence="11">
    <location>
        <begin position="150"/>
        <end position="259"/>
    </location>
</feature>
<dbReference type="Gene3D" id="2.60.40.10">
    <property type="entry name" value="Immunoglobulins"/>
    <property type="match status" value="2"/>
</dbReference>
<feature type="domain" description="Fibronectin type-III" evidence="9">
    <location>
        <begin position="677"/>
        <end position="770"/>
    </location>
</feature>
<dbReference type="InterPro" id="IPR003961">
    <property type="entry name" value="FN3_dom"/>
</dbReference>
<keyword evidence="4" id="KW-0249">Electron transport</keyword>
<dbReference type="Pfam" id="PF07626">
    <property type="entry name" value="PSD3"/>
    <property type="match status" value="1"/>
</dbReference>
<proteinExistence type="predicted"/>
<evidence type="ECO:0000256" key="8">
    <source>
        <dbReference type="SAM" id="MobiDB-lite"/>
    </source>
</evidence>
<dbReference type="Pfam" id="PF07627">
    <property type="entry name" value="PSCyt3"/>
    <property type="match status" value="1"/>
</dbReference>
<dbReference type="InterPro" id="IPR013783">
    <property type="entry name" value="Ig-like_fold"/>
</dbReference>
<dbReference type="PROSITE" id="PS51173">
    <property type="entry name" value="CBM2"/>
    <property type="match status" value="3"/>
</dbReference>
<dbReference type="GO" id="GO:0046872">
    <property type="term" value="F:metal ion binding"/>
    <property type="evidence" value="ECO:0007669"/>
    <property type="project" value="UniProtKB-KW"/>
</dbReference>
<feature type="domain" description="Cytochrome c" evidence="10">
    <location>
        <begin position="451"/>
        <end position="549"/>
    </location>
</feature>
<dbReference type="Pfam" id="PF00553">
    <property type="entry name" value="CBM_2"/>
    <property type="match status" value="3"/>
</dbReference>
<reference evidence="12" key="2">
    <citation type="submission" date="2023-04" db="EMBL/GenBank/DDBJ databases">
        <authorList>
            <person name="Beletskiy A.V."/>
            <person name="Mardanov A.V."/>
            <person name="Ravin N.V."/>
        </authorList>
    </citation>
    <scope>NUCLEOTIDE SEQUENCE</scope>
    <source>
        <strain evidence="12">GKL-01</strain>
    </source>
</reference>
<dbReference type="Pfam" id="PF00041">
    <property type="entry name" value="fn3"/>
    <property type="match status" value="1"/>
</dbReference>
<feature type="domain" description="CBM2" evidence="11">
    <location>
        <begin position="37"/>
        <end position="146"/>
    </location>
</feature>
<dbReference type="GO" id="GO:0030247">
    <property type="term" value="F:polysaccharide binding"/>
    <property type="evidence" value="ECO:0007669"/>
    <property type="project" value="UniProtKB-UniRule"/>
</dbReference>
<dbReference type="InterPro" id="IPR036116">
    <property type="entry name" value="FN3_sf"/>
</dbReference>
<dbReference type="InterPro" id="IPR013039">
    <property type="entry name" value="DUF1588"/>
</dbReference>
<dbReference type="Gene3D" id="1.10.760.10">
    <property type="entry name" value="Cytochrome c-like domain"/>
    <property type="match status" value="3"/>
</dbReference>
<dbReference type="GO" id="GO:0005975">
    <property type="term" value="P:carbohydrate metabolic process"/>
    <property type="evidence" value="ECO:0007669"/>
    <property type="project" value="InterPro"/>
</dbReference>
<gene>
    <name evidence="12" type="ORF">QJT80_07590</name>
</gene>
<dbReference type="PANTHER" id="PTHR33751">
    <property type="entry name" value="CBB3-TYPE CYTOCHROME C OXIDASE SUBUNIT FIXP"/>
    <property type="match status" value="1"/>
</dbReference>
<keyword evidence="5 7" id="KW-0408">Iron</keyword>
<evidence type="ECO:0000259" key="11">
    <source>
        <dbReference type="PROSITE" id="PS51173"/>
    </source>
</evidence>
<dbReference type="KEGG" id="tdu:QJT80_07590"/>
<dbReference type="PROSITE" id="PS50853">
    <property type="entry name" value="FN3"/>
    <property type="match status" value="2"/>
</dbReference>
<feature type="domain" description="Fibronectin type-III" evidence="9">
    <location>
        <begin position="382"/>
        <end position="471"/>
    </location>
</feature>
<dbReference type="InterPro" id="IPR013043">
    <property type="entry name" value="DUF1595"/>
</dbReference>
<dbReference type="InterPro" id="IPR001919">
    <property type="entry name" value="CBD2"/>
</dbReference>
<feature type="domain" description="Cytochrome c" evidence="10">
    <location>
        <begin position="560"/>
        <end position="645"/>
    </location>
</feature>
<dbReference type="SUPFAM" id="SSF46626">
    <property type="entry name" value="Cytochrome c"/>
    <property type="match status" value="3"/>
</dbReference>
<keyword evidence="1" id="KW-0813">Transport</keyword>
<evidence type="ECO:0000256" key="4">
    <source>
        <dbReference type="ARBA" id="ARBA00022982"/>
    </source>
</evidence>
<protein>
    <submittedName>
        <fullName evidence="12">Cellulose binding domain-containing protein</fullName>
    </submittedName>
</protein>
<dbReference type="PANTHER" id="PTHR33751:SF9">
    <property type="entry name" value="CYTOCHROME C4"/>
    <property type="match status" value="1"/>
</dbReference>
<dbReference type="Pfam" id="PF00034">
    <property type="entry name" value="Cytochrom_C"/>
    <property type="match status" value="1"/>
</dbReference>
<dbReference type="GO" id="GO:0004553">
    <property type="term" value="F:hydrolase activity, hydrolyzing O-glycosyl compounds"/>
    <property type="evidence" value="ECO:0007669"/>
    <property type="project" value="InterPro"/>
</dbReference>
<evidence type="ECO:0000256" key="1">
    <source>
        <dbReference type="ARBA" id="ARBA00022448"/>
    </source>
</evidence>